<feature type="region of interest" description="Disordered" evidence="1">
    <location>
        <begin position="132"/>
        <end position="153"/>
    </location>
</feature>
<dbReference type="InterPro" id="IPR036869">
    <property type="entry name" value="J_dom_sf"/>
</dbReference>
<keyword evidence="5" id="KW-1185">Reference proteome</keyword>
<keyword evidence="2" id="KW-0472">Membrane</keyword>
<name>A0A3N0AU07_9ACTN</name>
<comment type="caution">
    <text evidence="4">The sequence shown here is derived from an EMBL/GenBank/DDBJ whole genome shotgun (WGS) entry which is preliminary data.</text>
</comment>
<feature type="transmembrane region" description="Helical" evidence="2">
    <location>
        <begin position="207"/>
        <end position="226"/>
    </location>
</feature>
<gene>
    <name evidence="4" type="ORF">DMP06_10275</name>
</gene>
<dbReference type="PANTHER" id="PTHR43948:SF10">
    <property type="entry name" value="MRJ, ISOFORM E"/>
    <property type="match status" value="1"/>
</dbReference>
<sequence>MPLCSTTINIPGWETSLEFFLRGNRCWKRNGFGLRPYRARALAIITPLSLKCARRAYSTAAALVLEVRVNRTEALNILGLDEDATTKDIKVAYKECVQILHPDRFANNKKLADRATEQFKRLQDAYEFLTSGKGGKGDSAGSRSHARSNGATWTSKEAKLAGLTAARTQLVAQRDYLIDERRKAMAMAVFGLFLAILLRRVVWMAGISGALLIFGIVKMISAIQSLSTIKDHIKEIDVQRRALESDDEEDEDEGEE</sequence>
<dbReference type="Pfam" id="PF00226">
    <property type="entry name" value="DnaJ"/>
    <property type="match status" value="1"/>
</dbReference>
<dbReference type="SUPFAM" id="SSF46565">
    <property type="entry name" value="Chaperone J-domain"/>
    <property type="match status" value="1"/>
</dbReference>
<dbReference type="PANTHER" id="PTHR43948">
    <property type="entry name" value="DNAJ HOMOLOG SUBFAMILY B"/>
    <property type="match status" value="1"/>
</dbReference>
<dbReference type="SMART" id="SM00271">
    <property type="entry name" value="DnaJ"/>
    <property type="match status" value="1"/>
</dbReference>
<dbReference type="Gene3D" id="1.10.287.110">
    <property type="entry name" value="DnaJ domain"/>
    <property type="match status" value="1"/>
</dbReference>
<evidence type="ECO:0000256" key="1">
    <source>
        <dbReference type="SAM" id="MobiDB-lite"/>
    </source>
</evidence>
<evidence type="ECO:0000313" key="5">
    <source>
        <dbReference type="Proteomes" id="UP000269591"/>
    </source>
</evidence>
<dbReference type="PRINTS" id="PR00625">
    <property type="entry name" value="JDOMAIN"/>
</dbReference>
<keyword evidence="2" id="KW-1133">Transmembrane helix</keyword>
<dbReference type="EMBL" id="QIBX01000023">
    <property type="protein sequence ID" value="RNL37786.1"/>
    <property type="molecule type" value="Genomic_DNA"/>
</dbReference>
<reference evidence="5" key="1">
    <citation type="submission" date="2018-05" db="EMBL/GenBank/DDBJ databases">
        <title>Genome Sequencing of selected type strains of the family Eggerthellaceae.</title>
        <authorList>
            <person name="Danylec N."/>
            <person name="Stoll D.A."/>
            <person name="Doetsch A."/>
            <person name="Huch M."/>
        </authorList>
    </citation>
    <scope>NUCLEOTIDE SEQUENCE [LARGE SCALE GENOMIC DNA]</scope>
    <source>
        <strain evidence="5">DSM 24851</strain>
    </source>
</reference>
<dbReference type="CDD" id="cd06257">
    <property type="entry name" value="DnaJ"/>
    <property type="match status" value="1"/>
</dbReference>
<keyword evidence="2" id="KW-0812">Transmembrane</keyword>
<protein>
    <submittedName>
        <fullName evidence="4">Molecular chaperone DnaJ</fullName>
    </submittedName>
</protein>
<feature type="domain" description="J" evidence="3">
    <location>
        <begin position="73"/>
        <end position="150"/>
    </location>
</feature>
<proteinExistence type="predicted"/>
<evidence type="ECO:0000259" key="3">
    <source>
        <dbReference type="PROSITE" id="PS50076"/>
    </source>
</evidence>
<dbReference type="Proteomes" id="UP000269591">
    <property type="component" value="Unassembled WGS sequence"/>
</dbReference>
<dbReference type="PROSITE" id="PS50076">
    <property type="entry name" value="DNAJ_2"/>
    <property type="match status" value="1"/>
</dbReference>
<dbReference type="InterPro" id="IPR001623">
    <property type="entry name" value="DnaJ_domain"/>
</dbReference>
<evidence type="ECO:0000256" key="2">
    <source>
        <dbReference type="SAM" id="Phobius"/>
    </source>
</evidence>
<dbReference type="AlphaFoldDB" id="A0A3N0AU07"/>
<evidence type="ECO:0000313" key="4">
    <source>
        <dbReference type="EMBL" id="RNL37786.1"/>
    </source>
</evidence>
<accession>A0A3N0AU07</accession>
<organism evidence="4 5">
    <name type="scientific">Slackia equolifaciens</name>
    <dbReference type="NCBI Taxonomy" id="498718"/>
    <lineage>
        <taxon>Bacteria</taxon>
        <taxon>Bacillati</taxon>
        <taxon>Actinomycetota</taxon>
        <taxon>Coriobacteriia</taxon>
        <taxon>Eggerthellales</taxon>
        <taxon>Eggerthellaceae</taxon>
        <taxon>Slackia</taxon>
    </lineage>
</organism>